<organism evidence="3 4">
    <name type="scientific">Pararhizobium mangrovi</name>
    <dbReference type="NCBI Taxonomy" id="2590452"/>
    <lineage>
        <taxon>Bacteria</taxon>
        <taxon>Pseudomonadati</taxon>
        <taxon>Pseudomonadota</taxon>
        <taxon>Alphaproteobacteria</taxon>
        <taxon>Hyphomicrobiales</taxon>
        <taxon>Rhizobiaceae</taxon>
        <taxon>Rhizobium/Agrobacterium group</taxon>
        <taxon>Pararhizobium</taxon>
    </lineage>
</organism>
<dbReference type="AlphaFoldDB" id="A0A506TX96"/>
<gene>
    <name evidence="3" type="ORF">FJU11_16010</name>
</gene>
<evidence type="ECO:0000313" key="3">
    <source>
        <dbReference type="EMBL" id="TPW26130.1"/>
    </source>
</evidence>
<proteinExistence type="predicted"/>
<evidence type="ECO:0000256" key="1">
    <source>
        <dbReference type="SAM" id="MobiDB-lite"/>
    </source>
</evidence>
<reference evidence="3 4" key="1">
    <citation type="submission" date="2019-06" db="EMBL/GenBank/DDBJ databases">
        <authorList>
            <person name="Li M."/>
        </authorList>
    </citation>
    <scope>NUCLEOTIDE SEQUENCE [LARGE SCALE GENOMIC DNA]</scope>
    <source>
        <strain evidence="3 4">BGMRC6574</strain>
    </source>
</reference>
<dbReference type="RefSeq" id="WP_181408219.1">
    <property type="nucleotide sequence ID" value="NZ_VHLH01000036.1"/>
</dbReference>
<evidence type="ECO:0000256" key="2">
    <source>
        <dbReference type="SAM" id="SignalP"/>
    </source>
</evidence>
<sequence>MTGTRCHHDGRAVSRRLRFLVATAVLTVGAATAHAQSVSSAPMDWSGGYNFGGTNAMALKLNQAQIIEKKDSGYYADSAKNYYDVTNDNSTNIKNQSNSTGSVNSSETNVDFGGDGNRFDNASTSYSNGCQDGSIDISSGSEGASACN</sequence>
<name>A0A506TX96_9HYPH</name>
<evidence type="ECO:0000313" key="4">
    <source>
        <dbReference type="Proteomes" id="UP000320314"/>
    </source>
</evidence>
<dbReference type="EMBL" id="VHLH01000036">
    <property type="protein sequence ID" value="TPW26130.1"/>
    <property type="molecule type" value="Genomic_DNA"/>
</dbReference>
<protein>
    <recommendedName>
        <fullName evidence="5">Curlin</fullName>
    </recommendedName>
</protein>
<feature type="signal peptide" evidence="2">
    <location>
        <begin position="1"/>
        <end position="35"/>
    </location>
</feature>
<feature type="region of interest" description="Disordered" evidence="1">
    <location>
        <begin position="86"/>
        <end position="117"/>
    </location>
</feature>
<keyword evidence="2" id="KW-0732">Signal</keyword>
<feature type="chain" id="PRO_5021369897" description="Curlin" evidence="2">
    <location>
        <begin position="36"/>
        <end position="148"/>
    </location>
</feature>
<comment type="caution">
    <text evidence="3">The sequence shown here is derived from an EMBL/GenBank/DDBJ whole genome shotgun (WGS) entry which is preliminary data.</text>
</comment>
<keyword evidence="4" id="KW-1185">Reference proteome</keyword>
<feature type="compositionally biased region" description="Polar residues" evidence="1">
    <location>
        <begin position="86"/>
        <end position="109"/>
    </location>
</feature>
<accession>A0A506TX96</accession>
<evidence type="ECO:0008006" key="5">
    <source>
        <dbReference type="Google" id="ProtNLM"/>
    </source>
</evidence>
<dbReference type="Proteomes" id="UP000320314">
    <property type="component" value="Unassembled WGS sequence"/>
</dbReference>